<protein>
    <recommendedName>
        <fullName evidence="2">Putative cysteine ligase BshC</fullName>
        <ecNumber evidence="2">6.-.-.-</ecNumber>
    </recommendedName>
</protein>
<dbReference type="Pfam" id="PF10079">
    <property type="entry name" value="Rossmann-like_BshC"/>
    <property type="match status" value="1"/>
</dbReference>
<dbReference type="Proteomes" id="UP000077412">
    <property type="component" value="Chromosome"/>
</dbReference>
<reference evidence="5 6" key="1">
    <citation type="submission" date="2016-08" db="EMBL/GenBank/DDBJ databases">
        <title>Complete genome sequence of Fictibacillus arsenicus G25-54, a strain with toxicity to nematodes and a potential arsenic-resistance activity.</title>
        <authorList>
            <person name="Zheng Z."/>
        </authorList>
    </citation>
    <scope>NUCLEOTIDE SEQUENCE [LARGE SCALE GENOMIC DNA]</scope>
    <source>
        <strain evidence="5 6">G25-54</strain>
    </source>
</reference>
<organism evidence="5 6">
    <name type="scientific">Fictibacillus arsenicus</name>
    <dbReference type="NCBI Taxonomy" id="255247"/>
    <lineage>
        <taxon>Bacteria</taxon>
        <taxon>Bacillati</taxon>
        <taxon>Bacillota</taxon>
        <taxon>Bacilli</taxon>
        <taxon>Bacillales</taxon>
        <taxon>Fictibacillaceae</taxon>
        <taxon>Fictibacillus</taxon>
    </lineage>
</organism>
<evidence type="ECO:0000256" key="1">
    <source>
        <dbReference type="ARBA" id="ARBA00022598"/>
    </source>
</evidence>
<gene>
    <name evidence="2" type="primary">bshC</name>
    <name evidence="5" type="ORF">ABE41_009185</name>
</gene>
<evidence type="ECO:0000313" key="6">
    <source>
        <dbReference type="Proteomes" id="UP000077412"/>
    </source>
</evidence>
<dbReference type="InterPro" id="IPR055399">
    <property type="entry name" value="CC_BshC"/>
</dbReference>
<dbReference type="RefSeq" id="WP_066289143.1">
    <property type="nucleotide sequence ID" value="NZ_CP016761.1"/>
</dbReference>
<comment type="function">
    <text evidence="2">Involved in bacillithiol (BSH) biosynthesis. May catalyze the last step of the pathway, the addition of cysteine to glucosamine malate (GlcN-Mal) to generate BSH.</text>
</comment>
<dbReference type="PIRSF" id="PIRSF012535">
    <property type="entry name" value="UCP012535"/>
    <property type="match status" value="1"/>
</dbReference>
<evidence type="ECO:0000259" key="4">
    <source>
        <dbReference type="Pfam" id="PF24850"/>
    </source>
</evidence>
<dbReference type="STRING" id="255247.ABE41_009185"/>
<dbReference type="HAMAP" id="MF_01867">
    <property type="entry name" value="BshC"/>
    <property type="match status" value="1"/>
</dbReference>
<proteinExistence type="inferred from homology"/>
<dbReference type="InterPro" id="IPR011199">
    <property type="entry name" value="Bacillithiol_biosynth_BshC"/>
</dbReference>
<feature type="domain" description="Bacillithiol biosynthesis BshC N-terminal Rossmann-like" evidence="3">
    <location>
        <begin position="1"/>
        <end position="379"/>
    </location>
</feature>
<dbReference type="EMBL" id="CP016761">
    <property type="protein sequence ID" value="ANX12180.1"/>
    <property type="molecule type" value="Genomic_DNA"/>
</dbReference>
<keyword evidence="1 2" id="KW-0436">Ligase</keyword>
<evidence type="ECO:0000259" key="3">
    <source>
        <dbReference type="Pfam" id="PF10079"/>
    </source>
</evidence>
<dbReference type="InterPro" id="IPR055398">
    <property type="entry name" value="Rossmann-like_BshC"/>
</dbReference>
<dbReference type="GO" id="GO:0016874">
    <property type="term" value="F:ligase activity"/>
    <property type="evidence" value="ECO:0007669"/>
    <property type="project" value="UniProtKB-UniRule"/>
</dbReference>
<dbReference type="EC" id="6.-.-.-" evidence="2"/>
<dbReference type="AlphaFoldDB" id="A0A1B1Z426"/>
<evidence type="ECO:0000313" key="5">
    <source>
        <dbReference type="EMBL" id="ANX12180.1"/>
    </source>
</evidence>
<dbReference type="Pfam" id="PF24850">
    <property type="entry name" value="CC_BshC"/>
    <property type="match status" value="1"/>
</dbReference>
<dbReference type="NCBIfam" id="TIGR03998">
    <property type="entry name" value="thiol_BshC"/>
    <property type="match status" value="1"/>
</dbReference>
<sequence>MRLEEIKLQTSPFLEKYLNGDEDAASFFDYKEPFNNRDFFKRQQELKNYSFPRNELTEYLSSYNQKIGTSDKTLNNIQKLKSSDGLAVVGGQQAGLLTGPLLVIYKCISTIHLAKQAEKELGVPVAPVFWIAGEDHDMDEINHVIVPMNDTAKKISLKAASSVKSSASLWQWDPDDVKPWLKDVFRSFGETAFTNDFLAQTERFLYESDSIVTFFAKLLSCWFSEEGLILLDSGDPEFKKLQSKYLEKMIRNNLDIDQAFKMQTKNLNSKGFADPIEVQQNNAHLFYTKNGERILLFRNEHGFTSKEKDFTISVDELLKEAALYPEKFSNNVVTRPLMQEFLLPALSFIAGPGEISYWASLGKVFRHFDRKMPVVMPRLSITLVPQRIKGLLDSKKLRAEQVLVEGTEKYKRDWFDENRPVETNDSIETVKSDIAKSYSQLVKLAEEIDPKLLPVAEQNLNRILSEIDYMEQKMEQRVRQKVKVPLAEFDEIMLELKPGGVLQERVWNVYQYMNEEGSDLIKDLLEFPFCFNEKHKIVFL</sequence>
<keyword evidence="6" id="KW-1185">Reference proteome</keyword>
<accession>A0A1B1Z426</accession>
<name>A0A1B1Z426_9BACL</name>
<comment type="similarity">
    <text evidence="2">Belongs to the BshC family.</text>
</comment>
<dbReference type="KEGG" id="far:ABE41_009185"/>
<dbReference type="OrthoDB" id="9765151at2"/>
<feature type="domain" description="Bacillithiol biosynthesis BshC C-terminal coiled-coil" evidence="4">
    <location>
        <begin position="381"/>
        <end position="540"/>
    </location>
</feature>
<evidence type="ECO:0000256" key="2">
    <source>
        <dbReference type="HAMAP-Rule" id="MF_01867"/>
    </source>
</evidence>